<dbReference type="PATRIC" id="fig|273035.7.peg.362"/>
<dbReference type="AlphaFoldDB" id="A0A0K2JF69"/>
<evidence type="ECO:0000256" key="3">
    <source>
        <dbReference type="ARBA" id="ARBA00022840"/>
    </source>
</evidence>
<keyword evidence="1" id="KW-0813">Transport</keyword>
<dbReference type="GO" id="GO:0016020">
    <property type="term" value="C:membrane"/>
    <property type="evidence" value="ECO:0007669"/>
    <property type="project" value="InterPro"/>
</dbReference>
<dbReference type="PROSITE" id="PS00211">
    <property type="entry name" value="ABC_TRANSPORTER_1"/>
    <property type="match status" value="1"/>
</dbReference>
<dbReference type="KEGG" id="skn:SKUN_00306"/>
<dbReference type="Pfam" id="PF00005">
    <property type="entry name" value="ABC_tran"/>
    <property type="match status" value="1"/>
</dbReference>
<protein>
    <submittedName>
        <fullName evidence="6">Phosphate ABC transporter ATP-binding protein</fullName>
    </submittedName>
</protein>
<evidence type="ECO:0000256" key="4">
    <source>
        <dbReference type="ARBA" id="ARBA00023136"/>
    </source>
</evidence>
<dbReference type="PANTHER" id="PTHR43423">
    <property type="entry name" value="ABC TRANSPORTER I FAMILY MEMBER 17"/>
    <property type="match status" value="1"/>
</dbReference>
<dbReference type="InterPro" id="IPR003593">
    <property type="entry name" value="AAA+_ATPase"/>
</dbReference>
<dbReference type="InterPro" id="IPR017871">
    <property type="entry name" value="ABC_transporter-like_CS"/>
</dbReference>
<evidence type="ECO:0000313" key="7">
    <source>
        <dbReference type="Proteomes" id="UP000062963"/>
    </source>
</evidence>
<dbReference type="GO" id="GO:0005524">
    <property type="term" value="F:ATP binding"/>
    <property type="evidence" value="ECO:0007669"/>
    <property type="project" value="UniProtKB-KW"/>
</dbReference>
<sequence>MDPKVIIKNPTFDSSDNNPDLIKVKNVDFFYKGNKRALFNISMKIKEHTVTAFIGSSGSGKSTLLRLFNRMNDVEPKSIFKGEILINGKNIYSPETDIVKLRTDIGMVFQKPSPFPMSIYDNVAYGPRNQGVRDRKLVNSIVVENLKRAALWDEVKDNLRDSAFALSGGQQQRLCIARAIAMKPKILLMDEPTSALDPISTSKIEELITQLKKDFTIVLVTHHMQQAARVADYTAFFAKGKLIEYNKTKIIFSRPANKKTEDYITGRFE</sequence>
<dbReference type="Proteomes" id="UP000062963">
    <property type="component" value="Chromosome"/>
</dbReference>
<dbReference type="SMART" id="SM00382">
    <property type="entry name" value="AAA"/>
    <property type="match status" value="1"/>
</dbReference>
<reference evidence="6 7" key="1">
    <citation type="journal article" date="2015" name="Genome Announc.">
        <title>Complete Genome Sequence of Spiroplasma kunkelii Strain CR2-3x, Causal Agent of Corn Stunt Disease in Zea mays L.</title>
        <authorList>
            <person name="Davis R.E."/>
            <person name="Shao J."/>
            <person name="Dally E.L."/>
            <person name="Zhao Y."/>
            <person name="Gasparich G.E."/>
            <person name="Gaynor B.J."/>
            <person name="Athey J.C."/>
            <person name="Harrison N.A."/>
            <person name="Donofrio N."/>
        </authorList>
    </citation>
    <scope>NUCLEOTIDE SEQUENCE [LARGE SCALE GENOMIC DNA]</scope>
    <source>
        <strain evidence="6 7">CR2-3x</strain>
    </source>
</reference>
<dbReference type="STRING" id="273035.SKUN_00306"/>
<dbReference type="PROSITE" id="PS50893">
    <property type="entry name" value="ABC_TRANSPORTER_2"/>
    <property type="match status" value="1"/>
</dbReference>
<dbReference type="GO" id="GO:0005315">
    <property type="term" value="F:phosphate transmembrane transporter activity"/>
    <property type="evidence" value="ECO:0007669"/>
    <property type="project" value="InterPro"/>
</dbReference>
<gene>
    <name evidence="6" type="primary">pstB</name>
    <name evidence="6" type="ORF">SKUN_00306</name>
</gene>
<dbReference type="SMR" id="A0A0K2JF69"/>
<organism evidence="6 7">
    <name type="scientific">Spiroplasma kunkelii CR2-3x</name>
    <dbReference type="NCBI Taxonomy" id="273035"/>
    <lineage>
        <taxon>Bacteria</taxon>
        <taxon>Bacillati</taxon>
        <taxon>Mycoplasmatota</taxon>
        <taxon>Mollicutes</taxon>
        <taxon>Entomoplasmatales</taxon>
        <taxon>Spiroplasmataceae</taxon>
        <taxon>Spiroplasma</taxon>
    </lineage>
</organism>
<dbReference type="OrthoDB" id="9802264at2"/>
<proteinExistence type="predicted"/>
<dbReference type="InterPro" id="IPR005670">
    <property type="entry name" value="PstB-like"/>
</dbReference>
<dbReference type="SUPFAM" id="SSF52540">
    <property type="entry name" value="P-loop containing nucleoside triphosphate hydrolases"/>
    <property type="match status" value="1"/>
</dbReference>
<keyword evidence="3 6" id="KW-0067">ATP-binding</keyword>
<dbReference type="RefSeq" id="WP_053390555.1">
    <property type="nucleotide sequence ID" value="NZ_CP010899.1"/>
</dbReference>
<dbReference type="NCBIfam" id="TIGR00972">
    <property type="entry name" value="3a0107s01c2"/>
    <property type="match status" value="1"/>
</dbReference>
<dbReference type="GO" id="GO:0016887">
    <property type="term" value="F:ATP hydrolysis activity"/>
    <property type="evidence" value="ECO:0007669"/>
    <property type="project" value="InterPro"/>
</dbReference>
<dbReference type="CDD" id="cd03260">
    <property type="entry name" value="ABC_PstB_phosphate_transporter"/>
    <property type="match status" value="1"/>
</dbReference>
<evidence type="ECO:0000313" key="6">
    <source>
        <dbReference type="EMBL" id="ALA97224.1"/>
    </source>
</evidence>
<feature type="domain" description="ABC transporter" evidence="5">
    <location>
        <begin position="22"/>
        <end position="264"/>
    </location>
</feature>
<name>A0A0K2JF69_SPIKU</name>
<accession>A0A0K2JF69</accession>
<keyword evidence="2" id="KW-0547">Nucleotide-binding</keyword>
<dbReference type="EMBL" id="CP010899">
    <property type="protein sequence ID" value="ALA97224.1"/>
    <property type="molecule type" value="Genomic_DNA"/>
</dbReference>
<evidence type="ECO:0000259" key="5">
    <source>
        <dbReference type="PROSITE" id="PS50893"/>
    </source>
</evidence>
<evidence type="ECO:0000256" key="1">
    <source>
        <dbReference type="ARBA" id="ARBA00022448"/>
    </source>
</evidence>
<keyword evidence="4" id="KW-0472">Membrane</keyword>
<dbReference type="InterPro" id="IPR027417">
    <property type="entry name" value="P-loop_NTPase"/>
</dbReference>
<dbReference type="PANTHER" id="PTHR43423:SF1">
    <property type="entry name" value="ABC TRANSPORTER I FAMILY MEMBER 17"/>
    <property type="match status" value="1"/>
</dbReference>
<dbReference type="Gene3D" id="3.40.50.300">
    <property type="entry name" value="P-loop containing nucleotide triphosphate hydrolases"/>
    <property type="match status" value="1"/>
</dbReference>
<evidence type="ECO:0000256" key="2">
    <source>
        <dbReference type="ARBA" id="ARBA00022741"/>
    </source>
</evidence>
<keyword evidence="7" id="KW-1185">Reference proteome</keyword>
<dbReference type="InterPro" id="IPR003439">
    <property type="entry name" value="ABC_transporter-like_ATP-bd"/>
</dbReference>
<dbReference type="GO" id="GO:0035435">
    <property type="term" value="P:phosphate ion transmembrane transport"/>
    <property type="evidence" value="ECO:0007669"/>
    <property type="project" value="InterPro"/>
</dbReference>